<feature type="domain" description="Helicase/UvrB N-terminal" evidence="1">
    <location>
        <begin position="224"/>
        <end position="284"/>
    </location>
</feature>
<dbReference type="GO" id="GO:0000725">
    <property type="term" value="P:recombinational repair"/>
    <property type="evidence" value="ECO:0007669"/>
    <property type="project" value="TreeGrafter"/>
</dbReference>
<dbReference type="GO" id="GO:0016787">
    <property type="term" value="F:hydrolase activity"/>
    <property type="evidence" value="ECO:0007669"/>
    <property type="project" value="InterPro"/>
</dbReference>
<dbReference type="GO" id="GO:0005524">
    <property type="term" value="F:ATP binding"/>
    <property type="evidence" value="ECO:0007669"/>
    <property type="project" value="InterPro"/>
</dbReference>
<protein>
    <recommendedName>
        <fullName evidence="1">Helicase/UvrB N-terminal domain-containing protein</fullName>
    </recommendedName>
</protein>
<dbReference type="EMBL" id="QIBX01000003">
    <property type="protein sequence ID" value="RNL41033.1"/>
    <property type="molecule type" value="Genomic_DNA"/>
</dbReference>
<dbReference type="Pfam" id="PF04851">
    <property type="entry name" value="ResIII"/>
    <property type="match status" value="1"/>
</dbReference>
<dbReference type="OrthoDB" id="4509614at2"/>
<evidence type="ECO:0000259" key="1">
    <source>
        <dbReference type="Pfam" id="PF04851"/>
    </source>
</evidence>
<gene>
    <name evidence="2" type="ORF">DMP06_03305</name>
</gene>
<sequence>MAHMVPSLGPASFAPESLEDLIYNALSLLSDDYWVVHSFKMVGVTDEGSLSEREADFVVFNKRLGILVIEAKAGQVQTIDGVWCYGNGTPMKHGGPYRQASDIKWALYDRFEDMGLSHLRGKCKLVHAVWFPSIHSSQLGALDYSSEAARELTLCKNDLGNPGQMIQSIMSFDVSDVRIHLSDREAREILDKIIRPEFKIVPINAVDYGYSNYVFARLLDEQVRVLDFLQEQKSAAINGAAGTGKTLVAIEHAKRISASDRVLFLCFNRLLSENIKQRCSDFANIDVYTIDAFCMRMVGNLDFGELVSKISENTSLFPYRHVVVDEGQDFGQEAIEEADVLGYLSLLVEERGGTIYFFYDRRQLVQGVGLPRVISDSDCRLTLYRNCRNTENIARCSLRSLNDNSGGQVLLSNEPGNPPLLKISSINKELESFVDDELCDLRVKGLTDVVVLTCKTLERSAFAHCFCQRSDSIHWKDTSARIYTCRTFKGLEADAVVLIDVDETLWDEPISSHSPKEGLLFYTGASRAKYELRVAACLTETGCRSILSRFGIATSRRPIKKFAQILSLSLV</sequence>
<keyword evidence="3" id="KW-1185">Reference proteome</keyword>
<proteinExistence type="predicted"/>
<dbReference type="GO" id="GO:0043138">
    <property type="term" value="F:3'-5' DNA helicase activity"/>
    <property type="evidence" value="ECO:0007669"/>
    <property type="project" value="TreeGrafter"/>
</dbReference>
<evidence type="ECO:0000313" key="2">
    <source>
        <dbReference type="EMBL" id="RNL41033.1"/>
    </source>
</evidence>
<dbReference type="PANTHER" id="PTHR11070">
    <property type="entry name" value="UVRD / RECB / PCRA DNA HELICASE FAMILY MEMBER"/>
    <property type="match status" value="1"/>
</dbReference>
<dbReference type="GO" id="GO:0005829">
    <property type="term" value="C:cytosol"/>
    <property type="evidence" value="ECO:0007669"/>
    <property type="project" value="TreeGrafter"/>
</dbReference>
<reference evidence="3" key="1">
    <citation type="submission" date="2018-05" db="EMBL/GenBank/DDBJ databases">
        <title>Genome Sequencing of selected type strains of the family Eggerthellaceae.</title>
        <authorList>
            <person name="Danylec N."/>
            <person name="Stoll D.A."/>
            <person name="Doetsch A."/>
            <person name="Huch M."/>
        </authorList>
    </citation>
    <scope>NUCLEOTIDE SEQUENCE [LARGE SCALE GENOMIC DNA]</scope>
    <source>
        <strain evidence="3">DSM 24851</strain>
    </source>
</reference>
<dbReference type="Proteomes" id="UP000269591">
    <property type="component" value="Unassembled WGS sequence"/>
</dbReference>
<dbReference type="InterPro" id="IPR000212">
    <property type="entry name" value="DNA_helicase_UvrD/REP"/>
</dbReference>
<dbReference type="RefSeq" id="WP_123208317.1">
    <property type="nucleotide sequence ID" value="NZ_JBHTHO010000001.1"/>
</dbReference>
<dbReference type="PANTHER" id="PTHR11070:SF45">
    <property type="entry name" value="DNA 3'-5' HELICASE"/>
    <property type="match status" value="1"/>
</dbReference>
<dbReference type="InterPro" id="IPR006935">
    <property type="entry name" value="Helicase/UvrB_N"/>
</dbReference>
<evidence type="ECO:0000313" key="3">
    <source>
        <dbReference type="Proteomes" id="UP000269591"/>
    </source>
</evidence>
<dbReference type="GO" id="GO:0003677">
    <property type="term" value="F:DNA binding"/>
    <property type="evidence" value="ECO:0007669"/>
    <property type="project" value="InterPro"/>
</dbReference>
<dbReference type="SUPFAM" id="SSF52540">
    <property type="entry name" value="P-loop containing nucleoside triphosphate hydrolases"/>
    <property type="match status" value="1"/>
</dbReference>
<comment type="caution">
    <text evidence="2">The sequence shown here is derived from an EMBL/GenBank/DDBJ whole genome shotgun (WGS) entry which is preliminary data.</text>
</comment>
<dbReference type="AlphaFoldDB" id="A0A3N0B1L2"/>
<accession>A0A3N0B1L2</accession>
<name>A0A3N0B1L2_9ACTN</name>
<dbReference type="Gene3D" id="3.40.50.300">
    <property type="entry name" value="P-loop containing nucleotide triphosphate hydrolases"/>
    <property type="match status" value="2"/>
</dbReference>
<organism evidence="2 3">
    <name type="scientific">Slackia equolifaciens</name>
    <dbReference type="NCBI Taxonomy" id="498718"/>
    <lineage>
        <taxon>Bacteria</taxon>
        <taxon>Bacillati</taxon>
        <taxon>Actinomycetota</taxon>
        <taxon>Coriobacteriia</taxon>
        <taxon>Eggerthellales</taxon>
        <taxon>Eggerthellaceae</taxon>
        <taxon>Slackia</taxon>
    </lineage>
</organism>
<dbReference type="InterPro" id="IPR027417">
    <property type="entry name" value="P-loop_NTPase"/>
</dbReference>